<keyword evidence="1" id="KW-0472">Membrane</keyword>
<keyword evidence="1" id="KW-1133">Transmembrane helix</keyword>
<keyword evidence="1" id="KW-0812">Transmembrane</keyword>
<dbReference type="EMBL" id="MK071981">
    <property type="protein sequence ID" value="AYV75736.1"/>
    <property type="molecule type" value="Genomic_DNA"/>
</dbReference>
<evidence type="ECO:0000256" key="1">
    <source>
        <dbReference type="SAM" id="Phobius"/>
    </source>
</evidence>
<dbReference type="InterPro" id="IPR003609">
    <property type="entry name" value="Pan_app"/>
</dbReference>
<reference evidence="3" key="1">
    <citation type="submission" date="2018-10" db="EMBL/GenBank/DDBJ databases">
        <title>Hidden diversity of soil giant viruses.</title>
        <authorList>
            <person name="Schulz F."/>
            <person name="Alteio L."/>
            <person name="Goudeau D."/>
            <person name="Ryan E.M."/>
            <person name="Malmstrom R.R."/>
            <person name="Blanchard J."/>
            <person name="Woyke T."/>
        </authorList>
    </citation>
    <scope>NUCLEOTIDE SEQUENCE</scope>
    <source>
        <strain evidence="3">TEV1</strain>
    </source>
</reference>
<feature type="transmembrane region" description="Helical" evidence="1">
    <location>
        <begin position="6"/>
        <end position="29"/>
    </location>
</feature>
<protein>
    <recommendedName>
        <fullName evidence="2">Apple domain-containing protein</fullName>
    </recommendedName>
</protein>
<sequence>MENQLLSPINILWIILTIIILITFFVCYFNDNTNISSRETKIIEGFDARIPSISKEKCGDLCTSVIGCRGFAYSDEGVCFLSKQAILGKPVDSIFGDEYNTSDYRCNKSQPILDESDLLSPNLMRRNALYMCSDSEQGRYTLQLIAPTKRQIVGDFDDIEKIDVPNYDINDNFEWPTEKVSTILNNTNLGKYAVFEKSHDEFLGQYLYPQKCTTDISEISCLKLCEADRRCIGVEWNPFYLKYKAGESNSTNSSNAIGNSGGIYDAYSNICCPKTQVSEIIPRRKDFANGNFYIKKYIDAFEKNRIYIMPK</sequence>
<name>A0A3G4ZLM1_9VIRU</name>
<evidence type="ECO:0000313" key="3">
    <source>
        <dbReference type="EMBL" id="AYV75736.1"/>
    </source>
</evidence>
<evidence type="ECO:0000259" key="2">
    <source>
        <dbReference type="PROSITE" id="PS50948"/>
    </source>
</evidence>
<dbReference type="PROSITE" id="PS50948">
    <property type="entry name" value="PAN"/>
    <property type="match status" value="1"/>
</dbReference>
<proteinExistence type="predicted"/>
<gene>
    <name evidence="3" type="ORF">Terrestrivirus3_5</name>
</gene>
<feature type="domain" description="Apple" evidence="2">
    <location>
        <begin position="27"/>
        <end position="106"/>
    </location>
</feature>
<accession>A0A3G4ZLM1</accession>
<organism evidence="3">
    <name type="scientific">Terrestrivirus sp</name>
    <dbReference type="NCBI Taxonomy" id="2487775"/>
    <lineage>
        <taxon>Viruses</taxon>
        <taxon>Varidnaviria</taxon>
        <taxon>Bamfordvirae</taxon>
        <taxon>Nucleocytoviricota</taxon>
        <taxon>Megaviricetes</taxon>
        <taxon>Imitervirales</taxon>
        <taxon>Mimiviridae</taxon>
        <taxon>Klosneuvirinae</taxon>
    </lineage>
</organism>